<dbReference type="InterPro" id="IPR000601">
    <property type="entry name" value="PKD_dom"/>
</dbReference>
<dbReference type="PROSITE" id="PS50093">
    <property type="entry name" value="PKD"/>
    <property type="match status" value="1"/>
</dbReference>
<dbReference type="Proteomes" id="UP001595912">
    <property type="component" value="Unassembled WGS sequence"/>
</dbReference>
<dbReference type="SUPFAM" id="SSF50952">
    <property type="entry name" value="Soluble quinoprotein glucose dehydrogenase"/>
    <property type="match status" value="1"/>
</dbReference>
<comment type="caution">
    <text evidence="4">The sequence shown here is derived from an EMBL/GenBank/DDBJ whole genome shotgun (WGS) entry which is preliminary data.</text>
</comment>
<feature type="domain" description="PKD" evidence="3">
    <location>
        <begin position="460"/>
        <end position="544"/>
    </location>
</feature>
<feature type="signal peptide" evidence="2">
    <location>
        <begin position="1"/>
        <end position="17"/>
    </location>
</feature>
<organism evidence="4 5">
    <name type="scientific">Dactylosporangium cerinum</name>
    <dbReference type="NCBI Taxonomy" id="1434730"/>
    <lineage>
        <taxon>Bacteria</taxon>
        <taxon>Bacillati</taxon>
        <taxon>Actinomycetota</taxon>
        <taxon>Actinomycetes</taxon>
        <taxon>Micromonosporales</taxon>
        <taxon>Micromonosporaceae</taxon>
        <taxon>Dactylosporangium</taxon>
    </lineage>
</organism>
<gene>
    <name evidence="4" type="ORF">ACFPIJ_62170</name>
</gene>
<dbReference type="InterPro" id="IPR011041">
    <property type="entry name" value="Quinoprot_gluc/sorb_DH_b-prop"/>
</dbReference>
<evidence type="ECO:0000256" key="1">
    <source>
        <dbReference type="SAM" id="MobiDB-lite"/>
    </source>
</evidence>
<protein>
    <submittedName>
        <fullName evidence="4">PQQ-dependent sugar dehydrogenase</fullName>
    </submittedName>
</protein>
<feature type="region of interest" description="Disordered" evidence="1">
    <location>
        <begin position="905"/>
        <end position="924"/>
    </location>
</feature>
<evidence type="ECO:0000256" key="2">
    <source>
        <dbReference type="SAM" id="SignalP"/>
    </source>
</evidence>
<feature type="compositionally biased region" description="Pro residues" evidence="1">
    <location>
        <begin position="912"/>
        <end position="922"/>
    </location>
</feature>
<dbReference type="EMBL" id="JBHSIU010000130">
    <property type="protein sequence ID" value="MFC5008306.1"/>
    <property type="molecule type" value="Genomic_DNA"/>
</dbReference>
<sequence length="1111" mass="114673">MLSALVALSVAVPLAAAALSRATAAGASTSLPSGFSEQVVFSGLDHPTKLVFAPDGRVFVAEKKGVVKVFDSVSDPSPDVFADLSTNVYNYEDLGLLGLAVPPDFPANPNVYVSYSYDAPVGGVAPVYNDRCLTPSQGCVASGRVSRLSGGVEHVLLNDWCVQFESHHMGDVQIGPDGALYVTGGEGATASYTDWGQAGSPVNPCGDPPGGIGGAMSPPSAEGGALRAQDLRTPNDPTGLSGTLIRVDPLTGAARPGNPLYSTGSDANARRIVAMGLRNPFRWTFRPGTTEAWIADSGWRNWEEINRLPNPVAPAPTNFGWPCYEGSRQQPGFNNADLSLCESLYSAGTATPPQLEYAHTDKVAGSADPCPSGGSAPTGLAFYPASGGSFPAQYAGAMFFADYARQCIYASLPGAGMVAFAPGVATPVDLAVGPGGDLYYVDLLGGTVRRIRYSSGNQPPVAAAAATPASGPPPLAVSFSAAGTTDPDAGDILTYQWDFTGDGTFDATGATASYTYSAAGTYTARLRVTDAGGLSDTATVQVRAGTTAPTPVIDTPVAGTRWATGQTLTFTGHATDPQDGNLPASSLRWDLLLQHCSAADNCHTHALQSWAGAASGSFIGADHEYPSYLELRLTATDSGGLSGATTLRLDPKTVNLAFATNPSGLQLTVGPSSGATPFTRTVIQGSTVTMSAPATQSTYTFGSWSQGGNATQVITAPATATTYTASYTTTTPTTPTGGYTVATQARPFVSAGTILPLTGDDVVTRIALPTPVKLYGQTYTSAWVDTNGVVSFTDPGGSKAVNTALSQAPIAAVYPFWDDLVVDAQASVRMAVVDGRVVIEWRNVHIYGNTSGRLTFEVVLSGDGGVVTNYAELDNDAERGAGATVGIGGMQQSYTAPAMRSGQAVVYTPSSSSPPPPPPPPASGGYAVSTVAAPFVTAGNVVPLSGDDNIQQVTLPAPVQLYGQTYTSAWIDTNGKLSFVNPGTAYVEHSALPTTAQPNAAVYPCWQDLVVDAQASVRMGQAAGGVVVEWRNVRMYGNNSRRLSFSVVFASDGRITLHYDSLDNDVERGSNATVGVENASGTAATQFSYNQPRLATGTAFVFTPTSSAPSG</sequence>
<dbReference type="Gene3D" id="2.60.40.10">
    <property type="entry name" value="Immunoglobulins"/>
    <property type="match status" value="1"/>
</dbReference>
<keyword evidence="2" id="KW-0732">Signal</keyword>
<name>A0ABV9WHV4_9ACTN</name>
<dbReference type="Pfam" id="PF07995">
    <property type="entry name" value="GSDH"/>
    <property type="match status" value="2"/>
</dbReference>
<keyword evidence="5" id="KW-1185">Reference proteome</keyword>
<evidence type="ECO:0000313" key="5">
    <source>
        <dbReference type="Proteomes" id="UP001595912"/>
    </source>
</evidence>
<dbReference type="InterPro" id="IPR012938">
    <property type="entry name" value="Glc/Sorbosone_DH"/>
</dbReference>
<reference evidence="5" key="1">
    <citation type="journal article" date="2019" name="Int. J. Syst. Evol. Microbiol.">
        <title>The Global Catalogue of Microorganisms (GCM) 10K type strain sequencing project: providing services to taxonomists for standard genome sequencing and annotation.</title>
        <authorList>
            <consortium name="The Broad Institute Genomics Platform"/>
            <consortium name="The Broad Institute Genome Sequencing Center for Infectious Disease"/>
            <person name="Wu L."/>
            <person name="Ma J."/>
        </authorList>
    </citation>
    <scope>NUCLEOTIDE SEQUENCE [LARGE SCALE GENOMIC DNA]</scope>
    <source>
        <strain evidence="5">CGMCC 4.7152</strain>
    </source>
</reference>
<dbReference type="SUPFAM" id="SSF49299">
    <property type="entry name" value="PKD domain"/>
    <property type="match status" value="1"/>
</dbReference>
<dbReference type="CDD" id="cd00146">
    <property type="entry name" value="PKD"/>
    <property type="match status" value="1"/>
</dbReference>
<dbReference type="SMART" id="SM00089">
    <property type="entry name" value="PKD"/>
    <property type="match status" value="1"/>
</dbReference>
<dbReference type="InterPro" id="IPR011042">
    <property type="entry name" value="6-blade_b-propeller_TolB-like"/>
</dbReference>
<accession>A0ABV9WHV4</accession>
<dbReference type="Gene3D" id="2.120.10.30">
    <property type="entry name" value="TolB, C-terminal domain"/>
    <property type="match status" value="1"/>
</dbReference>
<dbReference type="PANTHER" id="PTHR19328">
    <property type="entry name" value="HEDGEHOG-INTERACTING PROTEIN"/>
    <property type="match status" value="1"/>
</dbReference>
<evidence type="ECO:0000313" key="4">
    <source>
        <dbReference type="EMBL" id="MFC5008306.1"/>
    </source>
</evidence>
<dbReference type="InterPro" id="IPR013783">
    <property type="entry name" value="Ig-like_fold"/>
</dbReference>
<feature type="chain" id="PRO_5045692280" evidence="2">
    <location>
        <begin position="18"/>
        <end position="1111"/>
    </location>
</feature>
<proteinExistence type="predicted"/>
<dbReference type="InterPro" id="IPR035986">
    <property type="entry name" value="PKD_dom_sf"/>
</dbReference>
<dbReference type="PANTHER" id="PTHR19328:SF13">
    <property type="entry name" value="HIPL1 PROTEIN"/>
    <property type="match status" value="1"/>
</dbReference>
<dbReference type="InterPro" id="IPR022409">
    <property type="entry name" value="PKD/Chitinase_dom"/>
</dbReference>
<evidence type="ECO:0000259" key="3">
    <source>
        <dbReference type="PROSITE" id="PS50093"/>
    </source>
</evidence>
<dbReference type="RefSeq" id="WP_380128963.1">
    <property type="nucleotide sequence ID" value="NZ_JBHSIU010000130.1"/>
</dbReference>
<dbReference type="Pfam" id="PF18911">
    <property type="entry name" value="PKD_4"/>
    <property type="match status" value="1"/>
</dbReference>